<reference evidence="2" key="1">
    <citation type="submission" date="2022-12" db="EMBL/GenBank/DDBJ databases">
        <authorList>
            <person name="Petersen C."/>
        </authorList>
    </citation>
    <scope>NUCLEOTIDE SEQUENCE</scope>
    <source>
        <strain evidence="2">IBT 21472</strain>
    </source>
</reference>
<reference evidence="2" key="2">
    <citation type="journal article" date="2023" name="IMA Fungus">
        <title>Comparative genomic study of the Penicillium genus elucidates a diverse pangenome and 15 lateral gene transfer events.</title>
        <authorList>
            <person name="Petersen C."/>
            <person name="Sorensen T."/>
            <person name="Nielsen M.R."/>
            <person name="Sondergaard T.E."/>
            <person name="Sorensen J.L."/>
            <person name="Fitzpatrick D.A."/>
            <person name="Frisvad J.C."/>
            <person name="Nielsen K.L."/>
        </authorList>
    </citation>
    <scope>NUCLEOTIDE SEQUENCE</scope>
    <source>
        <strain evidence="2">IBT 21472</strain>
    </source>
</reference>
<dbReference type="AlphaFoldDB" id="A0A9W9L9W1"/>
<comment type="caution">
    <text evidence="2">The sequence shown here is derived from an EMBL/GenBank/DDBJ whole genome shotgun (WGS) entry which is preliminary data.</text>
</comment>
<dbReference type="Proteomes" id="UP001147746">
    <property type="component" value="Unassembled WGS sequence"/>
</dbReference>
<accession>A0A9W9L9W1</accession>
<keyword evidence="3" id="KW-1185">Reference proteome</keyword>
<gene>
    <name evidence="2" type="ORF">N7476_006828</name>
</gene>
<proteinExistence type="predicted"/>
<evidence type="ECO:0000313" key="2">
    <source>
        <dbReference type="EMBL" id="KAJ5310968.1"/>
    </source>
</evidence>
<protein>
    <submittedName>
        <fullName evidence="2">Uncharacterized protein</fullName>
    </submittedName>
</protein>
<evidence type="ECO:0000256" key="1">
    <source>
        <dbReference type="SAM" id="MobiDB-lite"/>
    </source>
</evidence>
<evidence type="ECO:0000313" key="3">
    <source>
        <dbReference type="Proteomes" id="UP001147746"/>
    </source>
</evidence>
<organism evidence="2 3">
    <name type="scientific">Penicillium atrosanguineum</name>
    <dbReference type="NCBI Taxonomy" id="1132637"/>
    <lineage>
        <taxon>Eukaryota</taxon>
        <taxon>Fungi</taxon>
        <taxon>Dikarya</taxon>
        <taxon>Ascomycota</taxon>
        <taxon>Pezizomycotina</taxon>
        <taxon>Eurotiomycetes</taxon>
        <taxon>Eurotiomycetidae</taxon>
        <taxon>Eurotiales</taxon>
        <taxon>Aspergillaceae</taxon>
        <taxon>Penicillium</taxon>
    </lineage>
</organism>
<feature type="region of interest" description="Disordered" evidence="1">
    <location>
        <begin position="1"/>
        <end position="28"/>
    </location>
</feature>
<dbReference type="EMBL" id="JAPZBO010000007">
    <property type="protein sequence ID" value="KAJ5310968.1"/>
    <property type="molecule type" value="Genomic_DNA"/>
</dbReference>
<name>A0A9W9L9W1_9EURO</name>
<sequence>MRAYRKTLPWKDGNEPLSVPINGETAMPSQRTSLGTAWLRSPRVLPPGQPDLKRAGQLGYPSDWFTTADLTLEPALAGSFPCFVWVRSGAVRVDFGRSGVLI</sequence>